<accession>A0A2S9XF66</accession>
<gene>
    <name evidence="3" type="ORF">ENSA5_55170</name>
</gene>
<dbReference type="PANTHER" id="PTHR40547">
    <property type="entry name" value="SLL0298 PROTEIN"/>
    <property type="match status" value="1"/>
</dbReference>
<dbReference type="OrthoDB" id="9857630at2"/>
<evidence type="ECO:0000256" key="1">
    <source>
        <dbReference type="SAM" id="Phobius"/>
    </source>
</evidence>
<proteinExistence type="predicted"/>
<keyword evidence="4" id="KW-1185">Reference proteome</keyword>
<reference evidence="3 4" key="1">
    <citation type="submission" date="2018-03" db="EMBL/GenBank/DDBJ databases">
        <title>Draft Genome Sequences of the Obligatory Marine Myxobacteria Enhygromyxa salina SWB005.</title>
        <authorList>
            <person name="Poehlein A."/>
            <person name="Moghaddam J.A."/>
            <person name="Harms H."/>
            <person name="Alanjari M."/>
            <person name="Koenig G.M."/>
            <person name="Daniel R."/>
            <person name="Schaeberle T.F."/>
        </authorList>
    </citation>
    <scope>NUCLEOTIDE SEQUENCE [LARGE SCALE GENOMIC DNA]</scope>
    <source>
        <strain evidence="3 4">SWB005</strain>
    </source>
</reference>
<protein>
    <recommendedName>
        <fullName evidence="2">DUF2062 domain-containing protein</fullName>
    </recommendedName>
</protein>
<dbReference type="InterPro" id="IPR018639">
    <property type="entry name" value="DUF2062"/>
</dbReference>
<keyword evidence="1" id="KW-0812">Transmembrane</keyword>
<comment type="caution">
    <text evidence="3">The sequence shown here is derived from an EMBL/GenBank/DDBJ whole genome shotgun (WGS) entry which is preliminary data.</text>
</comment>
<keyword evidence="1" id="KW-0472">Membrane</keyword>
<feature type="transmembrane region" description="Helical" evidence="1">
    <location>
        <begin position="126"/>
        <end position="146"/>
    </location>
</feature>
<sequence>MARIHAQRIKTSVLYRLRQGALRLVRLNASPHGIALGFTLGLSLSLFPIPFLGMLAALALAPLLRASLPATYAGSAMVNPLTGAAIYFGELWVGSRLTGVLLPAWAEVRYYDWREWWSLFTSMIPTFLLGALVLMVGAAVLCYPTLRWTAAAYRRRHPAEAPATAHGSETP</sequence>
<evidence type="ECO:0000313" key="3">
    <source>
        <dbReference type="EMBL" id="PRP91400.1"/>
    </source>
</evidence>
<dbReference type="AlphaFoldDB" id="A0A2S9XF66"/>
<dbReference type="Proteomes" id="UP000237968">
    <property type="component" value="Unassembled WGS sequence"/>
</dbReference>
<feature type="domain" description="DUF2062" evidence="2">
    <location>
        <begin position="17"/>
        <end position="157"/>
    </location>
</feature>
<name>A0A2S9XF66_9BACT</name>
<evidence type="ECO:0000313" key="4">
    <source>
        <dbReference type="Proteomes" id="UP000237968"/>
    </source>
</evidence>
<dbReference type="EMBL" id="PVNK01000242">
    <property type="protein sequence ID" value="PRP91400.1"/>
    <property type="molecule type" value="Genomic_DNA"/>
</dbReference>
<keyword evidence="1" id="KW-1133">Transmembrane helix</keyword>
<evidence type="ECO:0000259" key="2">
    <source>
        <dbReference type="Pfam" id="PF09835"/>
    </source>
</evidence>
<dbReference type="Pfam" id="PF09835">
    <property type="entry name" value="DUF2062"/>
    <property type="match status" value="1"/>
</dbReference>
<organism evidence="3 4">
    <name type="scientific">Enhygromyxa salina</name>
    <dbReference type="NCBI Taxonomy" id="215803"/>
    <lineage>
        <taxon>Bacteria</taxon>
        <taxon>Pseudomonadati</taxon>
        <taxon>Myxococcota</taxon>
        <taxon>Polyangia</taxon>
        <taxon>Nannocystales</taxon>
        <taxon>Nannocystaceae</taxon>
        <taxon>Enhygromyxa</taxon>
    </lineage>
</organism>
<dbReference type="PANTHER" id="PTHR40547:SF1">
    <property type="entry name" value="SLL0298 PROTEIN"/>
    <property type="match status" value="1"/>
</dbReference>